<dbReference type="CDD" id="cd00186">
    <property type="entry name" value="TOP1Ac"/>
    <property type="match status" value="1"/>
</dbReference>
<organism evidence="16 17">
    <name type="scientific">Laceyella putida</name>
    <dbReference type="NCBI Taxonomy" id="110101"/>
    <lineage>
        <taxon>Bacteria</taxon>
        <taxon>Bacillati</taxon>
        <taxon>Bacillota</taxon>
        <taxon>Bacilli</taxon>
        <taxon>Bacillales</taxon>
        <taxon>Thermoactinomycetaceae</taxon>
        <taxon>Laceyella</taxon>
    </lineage>
</organism>
<reference evidence="17" key="1">
    <citation type="journal article" date="2019" name="Int. J. Syst. Evol. Microbiol.">
        <title>The Global Catalogue of Microorganisms (GCM) 10K type strain sequencing project: providing services to taxonomists for standard genome sequencing and annotation.</title>
        <authorList>
            <consortium name="The Broad Institute Genomics Platform"/>
            <consortium name="The Broad Institute Genome Sequencing Center for Infectious Disease"/>
            <person name="Wu L."/>
            <person name="Ma J."/>
        </authorList>
    </citation>
    <scope>NUCLEOTIDE SEQUENCE [LARGE SCALE GENOMIC DNA]</scope>
    <source>
        <strain evidence="17">CGMCC 1.12942</strain>
    </source>
</reference>
<dbReference type="Proteomes" id="UP001596500">
    <property type="component" value="Unassembled WGS sequence"/>
</dbReference>
<dbReference type="InterPro" id="IPR013824">
    <property type="entry name" value="Topo_IA_cen_sub1"/>
</dbReference>
<dbReference type="SUPFAM" id="SSF56712">
    <property type="entry name" value="Prokaryotic type I DNA topoisomerase"/>
    <property type="match status" value="1"/>
</dbReference>
<evidence type="ECO:0000256" key="1">
    <source>
        <dbReference type="ARBA" id="ARBA00000213"/>
    </source>
</evidence>
<dbReference type="Pfam" id="PF01751">
    <property type="entry name" value="Toprim"/>
    <property type="match status" value="1"/>
</dbReference>
<dbReference type="SMART" id="SM00436">
    <property type="entry name" value="TOP1Bc"/>
    <property type="match status" value="1"/>
</dbReference>
<evidence type="ECO:0000256" key="13">
    <source>
        <dbReference type="SAM" id="MobiDB-lite"/>
    </source>
</evidence>
<keyword evidence="17" id="KW-1185">Reference proteome</keyword>
<dbReference type="PANTHER" id="PTHR11390:SF21">
    <property type="entry name" value="DNA TOPOISOMERASE 3-ALPHA"/>
    <property type="match status" value="1"/>
</dbReference>
<evidence type="ECO:0000256" key="4">
    <source>
        <dbReference type="ARBA" id="ARBA00022723"/>
    </source>
</evidence>
<name>A0ABW2RL69_9BACL</name>
<dbReference type="EC" id="5.6.2.1" evidence="3"/>
<evidence type="ECO:0000256" key="12">
    <source>
        <dbReference type="ARBA" id="ARBA00032877"/>
    </source>
</evidence>
<proteinExistence type="inferred from homology"/>
<evidence type="ECO:0000259" key="14">
    <source>
        <dbReference type="PROSITE" id="PS50880"/>
    </source>
</evidence>
<dbReference type="InterPro" id="IPR003601">
    <property type="entry name" value="Topo_IA_2"/>
</dbReference>
<keyword evidence="6" id="KW-0799">Topoisomerase</keyword>
<evidence type="ECO:0000256" key="10">
    <source>
        <dbReference type="ARBA" id="ARBA00031985"/>
    </source>
</evidence>
<protein>
    <recommendedName>
        <fullName evidence="3">DNA topoisomerase</fullName>
        <ecNumber evidence="3">5.6.2.1</ecNumber>
    </recommendedName>
    <alternativeName>
        <fullName evidence="12">Omega-protein</fullName>
    </alternativeName>
    <alternativeName>
        <fullName evidence="11">Relaxing enzyme</fullName>
    </alternativeName>
    <alternativeName>
        <fullName evidence="9">Swivelase</fullName>
    </alternativeName>
    <alternativeName>
        <fullName evidence="10">Untwisting enzyme</fullName>
    </alternativeName>
</protein>
<dbReference type="Gene3D" id="1.10.290.10">
    <property type="entry name" value="Topoisomerase I, domain 4"/>
    <property type="match status" value="1"/>
</dbReference>
<evidence type="ECO:0000259" key="15">
    <source>
        <dbReference type="PROSITE" id="PS52039"/>
    </source>
</evidence>
<dbReference type="PROSITE" id="PS50880">
    <property type="entry name" value="TOPRIM"/>
    <property type="match status" value="1"/>
</dbReference>
<dbReference type="InterPro" id="IPR025589">
    <property type="entry name" value="Toprim_C_rpt"/>
</dbReference>
<dbReference type="NCBIfam" id="TIGR01056">
    <property type="entry name" value="topB"/>
    <property type="match status" value="1"/>
</dbReference>
<evidence type="ECO:0000313" key="16">
    <source>
        <dbReference type="EMBL" id="MFC7441769.1"/>
    </source>
</evidence>
<feature type="region of interest" description="Disordered" evidence="13">
    <location>
        <begin position="439"/>
        <end position="458"/>
    </location>
</feature>
<dbReference type="PRINTS" id="PR00417">
    <property type="entry name" value="PRTPISMRASEI"/>
</dbReference>
<evidence type="ECO:0000256" key="11">
    <source>
        <dbReference type="ARBA" id="ARBA00032235"/>
    </source>
</evidence>
<dbReference type="SMART" id="SM00437">
    <property type="entry name" value="TOP1Ac"/>
    <property type="match status" value="1"/>
</dbReference>
<dbReference type="InterPro" id="IPR006171">
    <property type="entry name" value="TOPRIM_dom"/>
</dbReference>
<keyword evidence="8" id="KW-0413">Isomerase</keyword>
<dbReference type="InterPro" id="IPR034144">
    <property type="entry name" value="TOPRIM_TopoIII"/>
</dbReference>
<keyword evidence="7" id="KW-0238">DNA-binding</keyword>
<evidence type="ECO:0000256" key="6">
    <source>
        <dbReference type="ARBA" id="ARBA00023029"/>
    </source>
</evidence>
<dbReference type="Pfam" id="PF01131">
    <property type="entry name" value="Topoisom_bac"/>
    <property type="match status" value="1"/>
</dbReference>
<dbReference type="Gene3D" id="1.10.460.10">
    <property type="entry name" value="Topoisomerase I, domain 2"/>
    <property type="match status" value="1"/>
</dbReference>
<dbReference type="PANTHER" id="PTHR11390">
    <property type="entry name" value="PROKARYOTIC DNA TOPOISOMERASE"/>
    <property type="match status" value="1"/>
</dbReference>
<evidence type="ECO:0000256" key="5">
    <source>
        <dbReference type="ARBA" id="ARBA00022842"/>
    </source>
</evidence>
<dbReference type="InterPro" id="IPR005738">
    <property type="entry name" value="TopoIII"/>
</dbReference>
<evidence type="ECO:0000313" key="17">
    <source>
        <dbReference type="Proteomes" id="UP001596500"/>
    </source>
</evidence>
<comment type="caution">
    <text evidence="16">The sequence shown here is derived from an EMBL/GenBank/DDBJ whole genome shotgun (WGS) entry which is preliminary data.</text>
</comment>
<dbReference type="Gene3D" id="2.70.20.10">
    <property type="entry name" value="Topoisomerase I, domain 3"/>
    <property type="match status" value="1"/>
</dbReference>
<evidence type="ECO:0000256" key="9">
    <source>
        <dbReference type="ARBA" id="ARBA00030003"/>
    </source>
</evidence>
<gene>
    <name evidence="16" type="ORF">ACFQNG_11740</name>
</gene>
<dbReference type="InterPro" id="IPR023406">
    <property type="entry name" value="Topo_IA_AS"/>
</dbReference>
<dbReference type="RefSeq" id="WP_379865225.1">
    <property type="nucleotide sequence ID" value="NZ_JBHTBW010000036.1"/>
</dbReference>
<dbReference type="Pfam" id="PF13342">
    <property type="entry name" value="Toprim_Crpt"/>
    <property type="match status" value="1"/>
</dbReference>
<dbReference type="InterPro" id="IPR013826">
    <property type="entry name" value="Topo_IA_cen_sub3"/>
</dbReference>
<dbReference type="Gene3D" id="3.40.50.140">
    <property type="match status" value="1"/>
</dbReference>
<dbReference type="EMBL" id="JBHTBW010000036">
    <property type="protein sequence ID" value="MFC7441769.1"/>
    <property type="molecule type" value="Genomic_DNA"/>
</dbReference>
<dbReference type="InterPro" id="IPR013825">
    <property type="entry name" value="Topo_IA_cen_sub2"/>
</dbReference>
<sequence length="720" mass="81564">MNVILAEKPDQARKLASPFVHKKEKSRITIAPCQLFPGGATIVWAIGHLCELAEPEKYDAVWKKWRLDSLPVIPERFKHQVIKQKASHFQHVKEVLNKADTIIIATDPAREGEYIARIIIQMAGASKKKIKRLWCSSLTESAIKDAFANLRSDQETKPYFDEALARAYSDWLVGINTSRVYTLLMQQKGMREVFSTGRVQTPLLCLIRRREEEIERFKQETYWEIEAMFDANGEKYKGRYHERFFEKKQAEGLLEQMRGKPASVRKIQTQLKKVKPPLLHSLSTLQAKMNRKYKLAPGKVLQLVQSLYEKGHVSYPRTDSQHVTEAEAKAFPDIIRSLKHHYDIMDELKSISQNKRYVNPKKVSDHYAMIPTEQVPSPHQLSNDEWKIYDEIARSLIAAHYPDHEYLQTTVLTMIDRYEFKSVGKKVVKNGWKAIFQNEQEDKNEAEGNQPLPPLKEGQEVGPEVMLKEGVTQPPKPYTEGQLITLMKTAGKHIEDEDLSAMKGMGLGTEATRSGIIQTLKERKYIEVKKNVVSTTDKGKTLVAAVADTILGKADLTAKWEQYLHSIGQGEKPAAPFIEKSKELAKHLVADAIRRANDWEIPAAMRKTAQAGTRSAKSQEPLGKCPMCGQGVVERQKFYGCHGYQSGCKFTLPKELLGKKLGKSNVKKLLSGKESGLIKGFVSKTGKPFDARLLLKNGKIVFAFADQQKPPSKMDDVSIK</sequence>
<feature type="domain" description="Topo IA-type catalytic" evidence="15">
    <location>
        <begin position="156"/>
        <end position="589"/>
    </location>
</feature>
<dbReference type="PROSITE" id="PS00396">
    <property type="entry name" value="TOPO_IA_1"/>
    <property type="match status" value="1"/>
</dbReference>
<comment type="catalytic activity">
    <reaction evidence="1">
        <text>ATP-independent breakage of single-stranded DNA, followed by passage and rejoining.</text>
        <dbReference type="EC" id="5.6.2.1"/>
    </reaction>
</comment>
<dbReference type="SMART" id="SM00493">
    <property type="entry name" value="TOPRIM"/>
    <property type="match status" value="1"/>
</dbReference>
<dbReference type="NCBIfam" id="NF005829">
    <property type="entry name" value="PRK07726.1"/>
    <property type="match status" value="1"/>
</dbReference>
<dbReference type="CDD" id="cd03362">
    <property type="entry name" value="TOPRIM_TopoIA_TopoIII"/>
    <property type="match status" value="1"/>
</dbReference>
<accession>A0ABW2RL69</accession>
<evidence type="ECO:0000256" key="8">
    <source>
        <dbReference type="ARBA" id="ARBA00023235"/>
    </source>
</evidence>
<evidence type="ECO:0000256" key="3">
    <source>
        <dbReference type="ARBA" id="ARBA00012891"/>
    </source>
</evidence>
<dbReference type="InterPro" id="IPR000380">
    <property type="entry name" value="Topo_IA"/>
</dbReference>
<dbReference type="InterPro" id="IPR013497">
    <property type="entry name" value="Topo_IA_cen"/>
</dbReference>
<keyword evidence="4" id="KW-0479">Metal-binding</keyword>
<dbReference type="InterPro" id="IPR023405">
    <property type="entry name" value="Topo_IA_core_domain"/>
</dbReference>
<dbReference type="InterPro" id="IPR003602">
    <property type="entry name" value="Topo_IA_DNA-bd_dom"/>
</dbReference>
<evidence type="ECO:0000256" key="7">
    <source>
        <dbReference type="ARBA" id="ARBA00023125"/>
    </source>
</evidence>
<dbReference type="PROSITE" id="PS52039">
    <property type="entry name" value="TOPO_IA_2"/>
    <property type="match status" value="1"/>
</dbReference>
<evidence type="ECO:0000256" key="2">
    <source>
        <dbReference type="ARBA" id="ARBA00009446"/>
    </source>
</evidence>
<comment type="similarity">
    <text evidence="2">Belongs to the type IA topoisomerase family.</text>
</comment>
<feature type="domain" description="Toprim" evidence="14">
    <location>
        <begin position="1"/>
        <end position="138"/>
    </location>
</feature>
<keyword evidence="5" id="KW-0460">Magnesium</keyword>